<dbReference type="Gene3D" id="3.40.190.170">
    <property type="entry name" value="Bacterial extracellular solute-binding protein, family 7"/>
    <property type="match status" value="1"/>
</dbReference>
<dbReference type="KEGG" id="ppru:FDP22_00050"/>
<keyword evidence="3" id="KW-0813">Transport</keyword>
<keyword evidence="8" id="KW-1185">Reference proteome</keyword>
<organism evidence="7 8">
    <name type="scientific">Paroceanicella profunda</name>
    <dbReference type="NCBI Taxonomy" id="2579971"/>
    <lineage>
        <taxon>Bacteria</taxon>
        <taxon>Pseudomonadati</taxon>
        <taxon>Pseudomonadota</taxon>
        <taxon>Alphaproteobacteria</taxon>
        <taxon>Rhodobacterales</taxon>
        <taxon>Paracoccaceae</taxon>
        <taxon>Paroceanicella</taxon>
    </lineage>
</organism>
<sequence>MNAMTKLRSGLAAIALAASAFAGHAEEVTLRAITFTPAQVIYAQHFQTFVDMVNERGKGVVQIQIIGGPEAIPPLRLGEAQQNGVADIFNLPAGLYLNMVPEGEAFSGSNHTPMENRANGALDYINDIFAEKANAHIIAHVDGGNGFHLFLTKKPNMTAEGTVDLSEFRVRTAPLQRAFVENLGAINVTQSPTEVYTSLERGIVDGTAYTIVGMRDFNWDKFVKYRVDPGFFQTDVLISLNLDVWNGLSDEAKAILNEVGEDYEQISYDTMAEATASEDKALRDEGIEVISLEGEARQTYLKAAYATSWDRLKSRDATHYDKLRELFFTPIE</sequence>
<dbReference type="GO" id="GO:0042597">
    <property type="term" value="C:periplasmic space"/>
    <property type="evidence" value="ECO:0007669"/>
    <property type="project" value="UniProtKB-SubCell"/>
</dbReference>
<proteinExistence type="inferred from homology"/>
<dbReference type="NCBIfam" id="NF037995">
    <property type="entry name" value="TRAP_S1"/>
    <property type="match status" value="1"/>
</dbReference>
<evidence type="ECO:0000256" key="2">
    <source>
        <dbReference type="ARBA" id="ARBA00009023"/>
    </source>
</evidence>
<evidence type="ECO:0000313" key="8">
    <source>
        <dbReference type="Proteomes" id="UP000305888"/>
    </source>
</evidence>
<accession>A0A5B8FG25</accession>
<evidence type="ECO:0000256" key="1">
    <source>
        <dbReference type="ARBA" id="ARBA00004418"/>
    </source>
</evidence>
<name>A0A5B8FG25_9RHOB</name>
<protein>
    <submittedName>
        <fullName evidence="7">C4-dicarboxylate ABC transporter substrate-binding protein</fullName>
    </submittedName>
</protein>
<comment type="subcellular location">
    <subcellularLocation>
        <location evidence="1">Periplasm</location>
    </subcellularLocation>
</comment>
<feature type="chain" id="PRO_5022690417" evidence="6">
    <location>
        <begin position="26"/>
        <end position="332"/>
    </location>
</feature>
<evidence type="ECO:0000313" key="7">
    <source>
        <dbReference type="EMBL" id="QDL90328.1"/>
    </source>
</evidence>
<dbReference type="EMBL" id="CP040818">
    <property type="protein sequence ID" value="QDL90328.1"/>
    <property type="molecule type" value="Genomic_DNA"/>
</dbReference>
<dbReference type="Pfam" id="PF03480">
    <property type="entry name" value="DctP"/>
    <property type="match status" value="1"/>
</dbReference>
<dbReference type="InterPro" id="IPR038404">
    <property type="entry name" value="TRAP_DctP_sf"/>
</dbReference>
<dbReference type="RefSeq" id="WP_138575841.1">
    <property type="nucleotide sequence ID" value="NZ_CP040818.1"/>
</dbReference>
<evidence type="ECO:0000256" key="4">
    <source>
        <dbReference type="ARBA" id="ARBA00022729"/>
    </source>
</evidence>
<keyword evidence="4 6" id="KW-0732">Signal</keyword>
<dbReference type="PANTHER" id="PTHR33376">
    <property type="match status" value="1"/>
</dbReference>
<gene>
    <name evidence="7" type="ORF">FDP22_00050</name>
</gene>
<dbReference type="PANTHER" id="PTHR33376:SF7">
    <property type="entry name" value="C4-DICARBOXYLATE-BINDING PROTEIN DCTB"/>
    <property type="match status" value="1"/>
</dbReference>
<evidence type="ECO:0000256" key="6">
    <source>
        <dbReference type="SAM" id="SignalP"/>
    </source>
</evidence>
<comment type="similarity">
    <text evidence="2">Belongs to the bacterial solute-binding protein 7 family.</text>
</comment>
<dbReference type="AlphaFoldDB" id="A0A5B8FG25"/>
<evidence type="ECO:0000256" key="3">
    <source>
        <dbReference type="ARBA" id="ARBA00022448"/>
    </source>
</evidence>
<feature type="signal peptide" evidence="6">
    <location>
        <begin position="1"/>
        <end position="25"/>
    </location>
</feature>
<dbReference type="GO" id="GO:0055085">
    <property type="term" value="P:transmembrane transport"/>
    <property type="evidence" value="ECO:0007669"/>
    <property type="project" value="InterPro"/>
</dbReference>
<keyword evidence="5" id="KW-0574">Periplasm</keyword>
<dbReference type="Proteomes" id="UP000305888">
    <property type="component" value="Chromosome"/>
</dbReference>
<dbReference type="InterPro" id="IPR018389">
    <property type="entry name" value="DctP_fam"/>
</dbReference>
<dbReference type="OrthoDB" id="6139617at2"/>
<reference evidence="7 8" key="1">
    <citation type="submission" date="2019-06" db="EMBL/GenBank/DDBJ databases">
        <title>Genome sequence of Rhodobacteraceae bacterium D4M1.</title>
        <authorList>
            <person name="Cao J."/>
        </authorList>
    </citation>
    <scope>NUCLEOTIDE SEQUENCE [LARGE SCALE GENOMIC DNA]</scope>
    <source>
        <strain evidence="7 8">D4M1</strain>
    </source>
</reference>
<evidence type="ECO:0000256" key="5">
    <source>
        <dbReference type="ARBA" id="ARBA00022764"/>
    </source>
</evidence>